<dbReference type="EMBL" id="BMEG01000006">
    <property type="protein sequence ID" value="GGD81145.1"/>
    <property type="molecule type" value="Genomic_DNA"/>
</dbReference>
<gene>
    <name evidence="2" type="ORF">GCM10010985_39560</name>
</gene>
<feature type="compositionally biased region" description="Basic residues" evidence="1">
    <location>
        <begin position="72"/>
        <end position="86"/>
    </location>
</feature>
<evidence type="ECO:0008006" key="4">
    <source>
        <dbReference type="Google" id="ProtNLM"/>
    </source>
</evidence>
<accession>A0ABQ1RSX8</accession>
<feature type="region of interest" description="Disordered" evidence="1">
    <location>
        <begin position="65"/>
        <end position="86"/>
    </location>
</feature>
<proteinExistence type="predicted"/>
<organism evidence="2 3">
    <name type="scientific">Caballeronia grimmiae</name>
    <dbReference type="NCBI Taxonomy" id="1071679"/>
    <lineage>
        <taxon>Bacteria</taxon>
        <taxon>Pseudomonadati</taxon>
        <taxon>Pseudomonadota</taxon>
        <taxon>Betaproteobacteria</taxon>
        <taxon>Burkholderiales</taxon>
        <taxon>Burkholderiaceae</taxon>
        <taxon>Caballeronia</taxon>
    </lineage>
</organism>
<sequence>MQGYTERAVPTSLARTNHRSHRFIHDSFFYHPMKTAFKKTLALFVLAAFAAPTLSFATAEYPSNQKRPAYSKTHKHHKHQKKAPAQ</sequence>
<reference evidence="3" key="1">
    <citation type="journal article" date="2019" name="Int. J. Syst. Evol. Microbiol.">
        <title>The Global Catalogue of Microorganisms (GCM) 10K type strain sequencing project: providing services to taxonomists for standard genome sequencing and annotation.</title>
        <authorList>
            <consortium name="The Broad Institute Genomics Platform"/>
            <consortium name="The Broad Institute Genome Sequencing Center for Infectious Disease"/>
            <person name="Wu L."/>
            <person name="Ma J."/>
        </authorList>
    </citation>
    <scope>NUCLEOTIDE SEQUENCE [LARGE SCALE GENOMIC DNA]</scope>
    <source>
        <strain evidence="3">CGMCC 1.11013</strain>
    </source>
</reference>
<comment type="caution">
    <text evidence="2">The sequence shown here is derived from an EMBL/GenBank/DDBJ whole genome shotgun (WGS) entry which is preliminary data.</text>
</comment>
<keyword evidence="3" id="KW-1185">Reference proteome</keyword>
<evidence type="ECO:0000313" key="2">
    <source>
        <dbReference type="EMBL" id="GGD81145.1"/>
    </source>
</evidence>
<evidence type="ECO:0000313" key="3">
    <source>
        <dbReference type="Proteomes" id="UP000597138"/>
    </source>
</evidence>
<name>A0ABQ1RSX8_9BURK</name>
<dbReference type="Proteomes" id="UP000597138">
    <property type="component" value="Unassembled WGS sequence"/>
</dbReference>
<evidence type="ECO:0000256" key="1">
    <source>
        <dbReference type="SAM" id="MobiDB-lite"/>
    </source>
</evidence>
<protein>
    <recommendedName>
        <fullName evidence="4">Acid-shock protein</fullName>
    </recommendedName>
</protein>